<dbReference type="RefSeq" id="WP_025384939.1">
    <property type="nucleotide sequence ID" value="NZ_LCUA01000021.1"/>
</dbReference>
<dbReference type="PANTHER" id="PTHR46361:SF3">
    <property type="entry name" value="ELECTRON CARRIER_ PROTEIN DISULFIDE OXIDOREDUCTASE"/>
    <property type="match status" value="1"/>
</dbReference>
<dbReference type="Proteomes" id="UP000054858">
    <property type="component" value="Unassembled WGS sequence"/>
</dbReference>
<evidence type="ECO:0000313" key="3">
    <source>
        <dbReference type="Proteomes" id="UP000054858"/>
    </source>
</evidence>
<evidence type="ECO:0000259" key="1">
    <source>
        <dbReference type="Pfam" id="PF04784"/>
    </source>
</evidence>
<dbReference type="AlphaFoldDB" id="A0A0W0XG34"/>
<sequence>MNMVNLKLRFGLLVFGLLFSTMAMASFHKNLWPRWSIHNPLSTEVIPHQEWQDFLSRCVVTNQEGINLVDYPHLSKRDLDLLERYINRLSQIDITNYNRQEQLAFWLNLYNALTVQIIAHYYPVASIQEINISPGLFSVGPWGANLITLNGIQLSLDEIHNRIIRAIWNDPRTHYAINNGSIGAANLSKQAFQGALLENQLNEAASQYINSLRGTQIIEGKLIVSKIYDWFIDDFGGEEQDLIKHLSQYAYKPLREKLKQINKINTYTYNWHLNSTITES</sequence>
<dbReference type="InterPro" id="IPR006869">
    <property type="entry name" value="DUF547"/>
</dbReference>
<dbReference type="PANTHER" id="PTHR46361">
    <property type="entry name" value="ELECTRON CARRIER/ PROTEIN DISULFIDE OXIDOREDUCTASE"/>
    <property type="match status" value="1"/>
</dbReference>
<dbReference type="Pfam" id="PF04784">
    <property type="entry name" value="DUF547"/>
    <property type="match status" value="1"/>
</dbReference>
<gene>
    <name evidence="2" type="ORF">Loak_0524</name>
</gene>
<reference evidence="2 3" key="1">
    <citation type="submission" date="2015-11" db="EMBL/GenBank/DDBJ databases">
        <title>Genomic analysis of 38 Legionella species identifies large and diverse effector repertoires.</title>
        <authorList>
            <person name="Burstein D."/>
            <person name="Amaro F."/>
            <person name="Zusman T."/>
            <person name="Lifshitz Z."/>
            <person name="Cohen O."/>
            <person name="Gilbert J.A."/>
            <person name="Pupko T."/>
            <person name="Shuman H.A."/>
            <person name="Segal G."/>
        </authorList>
    </citation>
    <scope>NUCLEOTIDE SEQUENCE [LARGE SCALE GENOMIC DNA]</scope>
    <source>
        <strain evidence="2 3">Oak Ridge-10</strain>
    </source>
</reference>
<keyword evidence="2" id="KW-0808">Transferase</keyword>
<dbReference type="PATRIC" id="fig|29423.5.peg.542"/>
<feature type="domain" description="DUF547" evidence="1">
    <location>
        <begin position="95"/>
        <end position="209"/>
    </location>
</feature>
<keyword evidence="2" id="KW-0418">Kinase</keyword>
<proteinExistence type="predicted"/>
<dbReference type="GO" id="GO:0016301">
    <property type="term" value="F:kinase activity"/>
    <property type="evidence" value="ECO:0007669"/>
    <property type="project" value="UniProtKB-KW"/>
</dbReference>
<comment type="caution">
    <text evidence="2">The sequence shown here is derived from an EMBL/GenBank/DDBJ whole genome shotgun (WGS) entry which is preliminary data.</text>
</comment>
<protein>
    <submittedName>
        <fullName evidence="2">Putative Ser/Thr protein kinase</fullName>
    </submittedName>
</protein>
<accession>A0A0W0XG34</accession>
<organism evidence="2 3">
    <name type="scientific">Legionella oakridgensis</name>
    <dbReference type="NCBI Taxonomy" id="29423"/>
    <lineage>
        <taxon>Bacteria</taxon>
        <taxon>Pseudomonadati</taxon>
        <taxon>Pseudomonadota</taxon>
        <taxon>Gammaproteobacteria</taxon>
        <taxon>Legionellales</taxon>
        <taxon>Legionellaceae</taxon>
        <taxon>Legionella</taxon>
    </lineage>
</organism>
<name>A0A0W0XG34_9GAMM</name>
<evidence type="ECO:0000313" key="2">
    <source>
        <dbReference type="EMBL" id="KTD43548.1"/>
    </source>
</evidence>
<dbReference type="EMBL" id="LNYP01000007">
    <property type="protein sequence ID" value="KTD43548.1"/>
    <property type="molecule type" value="Genomic_DNA"/>
</dbReference>